<dbReference type="InterPro" id="IPR036047">
    <property type="entry name" value="F-box-like_dom_sf"/>
</dbReference>
<accession>A0A1B0GQB4</accession>
<evidence type="ECO:0000313" key="2">
    <source>
        <dbReference type="Proteomes" id="UP000092462"/>
    </source>
</evidence>
<dbReference type="GO" id="GO:0019005">
    <property type="term" value="C:SCF ubiquitin ligase complex"/>
    <property type="evidence" value="ECO:0007669"/>
    <property type="project" value="TreeGrafter"/>
</dbReference>
<dbReference type="VEuPathDB" id="VectorBase:PPAI009071"/>
<dbReference type="SMART" id="SM00256">
    <property type="entry name" value="FBOX"/>
    <property type="match status" value="1"/>
</dbReference>
<keyword evidence="2" id="KW-1185">Reference proteome</keyword>
<dbReference type="InterPro" id="IPR052821">
    <property type="entry name" value="F-box_only_SRC"/>
</dbReference>
<dbReference type="GO" id="GO:1990756">
    <property type="term" value="F:ubiquitin-like ligase-substrate adaptor activity"/>
    <property type="evidence" value="ECO:0007669"/>
    <property type="project" value="TreeGrafter"/>
</dbReference>
<dbReference type="InterPro" id="IPR001810">
    <property type="entry name" value="F-box_dom"/>
</dbReference>
<dbReference type="InterPro" id="IPR015915">
    <property type="entry name" value="Kelch-typ_b-propeller"/>
</dbReference>
<dbReference type="PANTHER" id="PTHR46432">
    <property type="entry name" value="F-BOX ONLY PROTEIN 42"/>
    <property type="match status" value="1"/>
</dbReference>
<dbReference type="EnsemblMetazoa" id="PPAI009071-RA">
    <property type="protein sequence ID" value="PPAI009071-PA"/>
    <property type="gene ID" value="PPAI009071"/>
</dbReference>
<dbReference type="VEuPathDB" id="VectorBase:PPAPM1_007721"/>
<dbReference type="Gene3D" id="2.120.10.80">
    <property type="entry name" value="Kelch-type beta propeller"/>
    <property type="match status" value="1"/>
</dbReference>
<name>A0A1B0GQB4_PHLPP</name>
<organism evidence="1 2">
    <name type="scientific">Phlebotomus papatasi</name>
    <name type="common">Sandfly</name>
    <dbReference type="NCBI Taxonomy" id="29031"/>
    <lineage>
        <taxon>Eukaryota</taxon>
        <taxon>Metazoa</taxon>
        <taxon>Ecdysozoa</taxon>
        <taxon>Arthropoda</taxon>
        <taxon>Hexapoda</taxon>
        <taxon>Insecta</taxon>
        <taxon>Pterygota</taxon>
        <taxon>Neoptera</taxon>
        <taxon>Endopterygota</taxon>
        <taxon>Diptera</taxon>
        <taxon>Nematocera</taxon>
        <taxon>Psychodoidea</taxon>
        <taxon>Psychodidae</taxon>
        <taxon>Phlebotomus</taxon>
        <taxon>Phlebotomus</taxon>
    </lineage>
</organism>
<dbReference type="PROSITE" id="PS50181">
    <property type="entry name" value="FBOX"/>
    <property type="match status" value="1"/>
</dbReference>
<dbReference type="Proteomes" id="UP000092462">
    <property type="component" value="Unassembled WGS sequence"/>
</dbReference>
<dbReference type="PANTHER" id="PTHR46432:SF1">
    <property type="entry name" value="F-BOX ONLY PROTEIN 42"/>
    <property type="match status" value="1"/>
</dbReference>
<dbReference type="CDD" id="cd22110">
    <property type="entry name" value="F-box_FBXO42"/>
    <property type="match status" value="1"/>
</dbReference>
<dbReference type="AlphaFoldDB" id="A0A1B0GQB4"/>
<reference evidence="1" key="1">
    <citation type="submission" date="2022-08" db="UniProtKB">
        <authorList>
            <consortium name="EnsemblMetazoa"/>
        </authorList>
    </citation>
    <scope>IDENTIFICATION</scope>
    <source>
        <strain evidence="1">Israel</strain>
    </source>
</reference>
<sequence length="523" mass="59964">MTTIDDLPDEVLEFIINLLPPYRDVEHCQLVCKRWADLVRNVRFRKTITFQRAMTESNLCWKKWQSADTRTPAIAGRYSHSATVYKSTMYVFGGGSSEVTTFNDLWAFNLSSRTWNRCNSHGAHPYPSPKARATMVSHEERLIVFGGLRYPPSYPPYQRVNLFDELHVYNLRDKHWIFPRISTPWPPAMAGHSATIHGREMVIFGGLQETPLYVACSNDVWCLDLDTFIWRLQETSSVKPAPRIDHYQIRLNSENLLIAGGLGGVNNPFTDMWLLTLSRTSAWTWREIPVRKKKWSATRMWTNPSCYIDQKLIVLGQNSSLPKDLEITHQMRITQQIQRTNANQETHGLRNPHQEVPASGNRLRAQVAEPPAEPRGVQHHNVPRAAPNHHMGMMAFRDSCNRQEWRDRRLLVLQKREQELQARRGMPQPAPKLLSAKKPRQNCETVFICDLSRVLDAHEPYAEWLETREGGVFPGAPLKTILSTLVVGNGELIMFGGLEKHANQGSYSANNHLHFMTVPHSVI</sequence>
<dbReference type="Gene3D" id="1.20.1280.50">
    <property type="match status" value="1"/>
</dbReference>
<dbReference type="Pfam" id="PF12937">
    <property type="entry name" value="F-box-like"/>
    <property type="match status" value="1"/>
</dbReference>
<proteinExistence type="predicted"/>
<dbReference type="SUPFAM" id="SSF117281">
    <property type="entry name" value="Kelch motif"/>
    <property type="match status" value="1"/>
</dbReference>
<dbReference type="EMBL" id="AJVK01036082">
    <property type="status" value="NOT_ANNOTATED_CDS"/>
    <property type="molecule type" value="Genomic_DNA"/>
</dbReference>
<dbReference type="SUPFAM" id="SSF81383">
    <property type="entry name" value="F-box domain"/>
    <property type="match status" value="1"/>
</dbReference>
<dbReference type="Pfam" id="PF13415">
    <property type="entry name" value="Beta-prop_FBX42"/>
    <property type="match status" value="1"/>
</dbReference>
<evidence type="ECO:0000313" key="1">
    <source>
        <dbReference type="EnsemblMetazoa" id="PPAI009071-PA"/>
    </source>
</evidence>
<protein>
    <submittedName>
        <fullName evidence="1">Uncharacterized protein</fullName>
    </submittedName>
</protein>